<evidence type="ECO:0000256" key="2">
    <source>
        <dbReference type="ARBA" id="ARBA00022448"/>
    </source>
</evidence>
<dbReference type="PANTHER" id="PTHR23138:SF141">
    <property type="entry name" value="NUCLEAR PORE COMPLEX PROTEIN NUP50"/>
    <property type="match status" value="1"/>
</dbReference>
<dbReference type="CDD" id="cd13170">
    <property type="entry name" value="RanBD_NUP50"/>
    <property type="match status" value="1"/>
</dbReference>
<feature type="compositionally biased region" description="Polar residues" evidence="10">
    <location>
        <begin position="1"/>
        <end position="15"/>
    </location>
</feature>
<dbReference type="Proteomes" id="UP001431783">
    <property type="component" value="Unassembled WGS sequence"/>
</dbReference>
<keyword evidence="9" id="KW-0539">Nucleus</keyword>
<evidence type="ECO:0000313" key="12">
    <source>
        <dbReference type="EMBL" id="KAK9872134.1"/>
    </source>
</evidence>
<feature type="compositionally biased region" description="Polar residues" evidence="10">
    <location>
        <begin position="93"/>
        <end position="112"/>
    </location>
</feature>
<evidence type="ECO:0000256" key="9">
    <source>
        <dbReference type="ARBA" id="ARBA00023242"/>
    </source>
</evidence>
<evidence type="ECO:0000256" key="7">
    <source>
        <dbReference type="ARBA" id="ARBA00023010"/>
    </source>
</evidence>
<feature type="region of interest" description="Disordered" evidence="10">
    <location>
        <begin position="1"/>
        <end position="29"/>
    </location>
</feature>
<keyword evidence="8" id="KW-0906">Nuclear pore complex</keyword>
<evidence type="ECO:0000259" key="11">
    <source>
        <dbReference type="PROSITE" id="PS50196"/>
    </source>
</evidence>
<feature type="compositionally biased region" description="Low complexity" evidence="10">
    <location>
        <begin position="300"/>
        <end position="315"/>
    </location>
</feature>
<sequence length="578" mass="62668">MASKRTASYQLNDTNWDQEDTPEDAGTFTKASEDVLKKRVFKTAKRRIAQSAEGSADKNFNPTNFFLTSKESRPTGQLFGFLSNMKPDVKSNGAGSSEATNKGEQGNVGQSNTSAVFSFGAKRETKQNCPVLSTEKNGTAETNSTNLGPIFSFRKNIKDETMTTKADKSPSFNTDGVSHGKKSSDSEKQIRNLDDYYSKLKGLNQSVAKWINKHVEGNPLINLQPIFKDYEKFFDEIEKERDKSGLSATNSVEISQTNSAVVEAGKKLLSNFNASKPEEKVAEKSKFKFSVTSSDNAPASDSSVVSRNTVTSTESGDAQTSDSPPKFSFGNTSTDKLATSCAVNVQTSNASPKFNFGNTNPSKSEVTTSLANVPKSDSSSLFSFGNTNTAKFGVSTASSIVPTSDSTPKFSFGSTNTSGTGFSGFSFKPSTPINFGTIPTSTPVSNEESKNEEQSDEPPKLDVKQVEEEGHIYSIRCKLFVKKDANFVEKGIGSLFLKPVPNSDKIQLIVRAHNSLGNVLCNIILSKSIPTQRMGKNNVMIVCIPTPESLQQPVPVLIKVKTGEDADQLLETLEKHKK</sequence>
<evidence type="ECO:0000256" key="8">
    <source>
        <dbReference type="ARBA" id="ARBA00023132"/>
    </source>
</evidence>
<keyword evidence="6" id="KW-0007">Acetylation</keyword>
<evidence type="ECO:0000256" key="1">
    <source>
        <dbReference type="ARBA" id="ARBA00004567"/>
    </source>
</evidence>
<dbReference type="AlphaFoldDB" id="A0AAW1TMZ1"/>
<feature type="region of interest" description="Disordered" evidence="10">
    <location>
        <begin position="89"/>
        <end position="112"/>
    </location>
</feature>
<feature type="domain" description="RanBD1" evidence="11">
    <location>
        <begin position="467"/>
        <end position="578"/>
    </location>
</feature>
<dbReference type="InterPro" id="IPR000156">
    <property type="entry name" value="Ran_bind_dom"/>
</dbReference>
<dbReference type="Pfam" id="PF00638">
    <property type="entry name" value="Ran_BP1"/>
    <property type="match status" value="1"/>
</dbReference>
<dbReference type="Pfam" id="PF08911">
    <property type="entry name" value="NUP50"/>
    <property type="match status" value="1"/>
</dbReference>
<dbReference type="GO" id="GO:0005643">
    <property type="term" value="C:nuclear pore"/>
    <property type="evidence" value="ECO:0007669"/>
    <property type="project" value="UniProtKB-SubCell"/>
</dbReference>
<feature type="compositionally biased region" description="Polar residues" evidence="10">
    <location>
        <begin position="316"/>
        <end position="329"/>
    </location>
</feature>
<comment type="caution">
    <text evidence="12">The sequence shown here is derived from an EMBL/GenBank/DDBJ whole genome shotgun (WGS) entry which is preliminary data.</text>
</comment>
<dbReference type="EMBL" id="JARQZJ010000009">
    <property type="protein sequence ID" value="KAK9872134.1"/>
    <property type="molecule type" value="Genomic_DNA"/>
</dbReference>
<dbReference type="Gene3D" id="2.30.29.30">
    <property type="entry name" value="Pleckstrin-homology domain (PH domain)/Phosphotyrosine-binding domain (PTB)"/>
    <property type="match status" value="1"/>
</dbReference>
<evidence type="ECO:0000256" key="6">
    <source>
        <dbReference type="ARBA" id="ARBA00022990"/>
    </source>
</evidence>
<comment type="subcellular location">
    <subcellularLocation>
        <location evidence="1">Nucleus</location>
        <location evidence="1">Nuclear pore complex</location>
    </subcellularLocation>
</comment>
<organism evidence="12 13">
    <name type="scientific">Henosepilachna vigintioctopunctata</name>
    <dbReference type="NCBI Taxonomy" id="420089"/>
    <lineage>
        <taxon>Eukaryota</taxon>
        <taxon>Metazoa</taxon>
        <taxon>Ecdysozoa</taxon>
        <taxon>Arthropoda</taxon>
        <taxon>Hexapoda</taxon>
        <taxon>Insecta</taxon>
        <taxon>Pterygota</taxon>
        <taxon>Neoptera</taxon>
        <taxon>Endopterygota</taxon>
        <taxon>Coleoptera</taxon>
        <taxon>Polyphaga</taxon>
        <taxon>Cucujiformia</taxon>
        <taxon>Coccinelloidea</taxon>
        <taxon>Coccinellidae</taxon>
        <taxon>Epilachninae</taxon>
        <taxon>Epilachnini</taxon>
        <taxon>Henosepilachna</taxon>
    </lineage>
</organism>
<keyword evidence="4" id="KW-0509">mRNA transport</keyword>
<feature type="region of interest" description="Disordered" evidence="10">
    <location>
        <begin position="436"/>
        <end position="463"/>
    </location>
</feature>
<keyword evidence="3" id="KW-0677">Repeat</keyword>
<dbReference type="GO" id="GO:0006606">
    <property type="term" value="P:protein import into nucleus"/>
    <property type="evidence" value="ECO:0007669"/>
    <property type="project" value="TreeGrafter"/>
</dbReference>
<name>A0AAW1TMZ1_9CUCU</name>
<reference evidence="12 13" key="1">
    <citation type="submission" date="2023-03" db="EMBL/GenBank/DDBJ databases">
        <title>Genome insight into feeding habits of ladybird beetles.</title>
        <authorList>
            <person name="Li H.-S."/>
            <person name="Huang Y.-H."/>
            <person name="Pang H."/>
        </authorList>
    </citation>
    <scope>NUCLEOTIDE SEQUENCE [LARGE SCALE GENOMIC DNA]</scope>
    <source>
        <strain evidence="12">SYSU_2023b</strain>
        <tissue evidence="12">Whole body</tissue>
    </source>
</reference>
<keyword evidence="2" id="KW-0813">Transport</keyword>
<evidence type="ECO:0000256" key="3">
    <source>
        <dbReference type="ARBA" id="ARBA00022737"/>
    </source>
</evidence>
<feature type="region of interest" description="Disordered" evidence="10">
    <location>
        <begin position="48"/>
        <end position="69"/>
    </location>
</feature>
<dbReference type="InterPro" id="IPR015007">
    <property type="entry name" value="NUP2/50/61"/>
</dbReference>
<dbReference type="SUPFAM" id="SSF50729">
    <property type="entry name" value="PH domain-like"/>
    <property type="match status" value="1"/>
</dbReference>
<dbReference type="InterPro" id="IPR011993">
    <property type="entry name" value="PH-like_dom_sf"/>
</dbReference>
<feature type="compositionally biased region" description="Basic and acidic residues" evidence="10">
    <location>
        <begin position="447"/>
        <end position="463"/>
    </location>
</feature>
<keyword evidence="13" id="KW-1185">Reference proteome</keyword>
<dbReference type="InterPro" id="IPR045255">
    <property type="entry name" value="RanBP1-like"/>
</dbReference>
<proteinExistence type="predicted"/>
<feature type="region of interest" description="Disordered" evidence="10">
    <location>
        <begin position="162"/>
        <end position="187"/>
    </location>
</feature>
<feature type="compositionally biased region" description="Polar residues" evidence="10">
    <location>
        <begin position="58"/>
        <end position="69"/>
    </location>
</feature>
<gene>
    <name evidence="12" type="ORF">WA026_016187</name>
</gene>
<evidence type="ECO:0000256" key="10">
    <source>
        <dbReference type="SAM" id="MobiDB-lite"/>
    </source>
</evidence>
<dbReference type="GO" id="GO:0051028">
    <property type="term" value="P:mRNA transport"/>
    <property type="evidence" value="ECO:0007669"/>
    <property type="project" value="UniProtKB-KW"/>
</dbReference>
<protein>
    <recommendedName>
        <fullName evidence="11">RanBD1 domain-containing protein</fullName>
    </recommendedName>
</protein>
<feature type="compositionally biased region" description="Polar residues" evidence="10">
    <location>
        <begin position="436"/>
        <end position="446"/>
    </location>
</feature>
<keyword evidence="5" id="KW-0653">Protein transport</keyword>
<evidence type="ECO:0000256" key="5">
    <source>
        <dbReference type="ARBA" id="ARBA00022927"/>
    </source>
</evidence>
<keyword evidence="7" id="KW-0811">Translocation</keyword>
<dbReference type="SMART" id="SM00160">
    <property type="entry name" value="RanBD"/>
    <property type="match status" value="1"/>
</dbReference>
<feature type="region of interest" description="Disordered" evidence="10">
    <location>
        <begin position="292"/>
        <end position="329"/>
    </location>
</feature>
<dbReference type="PANTHER" id="PTHR23138">
    <property type="entry name" value="RAN BINDING PROTEIN"/>
    <property type="match status" value="1"/>
</dbReference>
<evidence type="ECO:0000313" key="13">
    <source>
        <dbReference type="Proteomes" id="UP001431783"/>
    </source>
</evidence>
<dbReference type="PROSITE" id="PS50196">
    <property type="entry name" value="RANBD1"/>
    <property type="match status" value="1"/>
</dbReference>
<evidence type="ECO:0000256" key="4">
    <source>
        <dbReference type="ARBA" id="ARBA00022816"/>
    </source>
</evidence>
<accession>A0AAW1TMZ1</accession>